<evidence type="ECO:0000313" key="2">
    <source>
        <dbReference type="EMBL" id="EDR08731.1"/>
    </source>
</evidence>
<dbReference type="Proteomes" id="UP000001194">
    <property type="component" value="Unassembled WGS sequence"/>
</dbReference>
<keyword evidence="3" id="KW-1185">Reference proteome</keyword>
<evidence type="ECO:0000313" key="3">
    <source>
        <dbReference type="Proteomes" id="UP000001194"/>
    </source>
</evidence>
<feature type="signal peptide" evidence="1">
    <location>
        <begin position="1"/>
        <end position="24"/>
    </location>
</feature>
<dbReference type="KEGG" id="lbc:LACBIDRAFT_327007"/>
<reference evidence="2 3" key="1">
    <citation type="journal article" date="2008" name="Nature">
        <title>The genome of Laccaria bicolor provides insights into mycorrhizal symbiosis.</title>
        <authorList>
            <person name="Martin F."/>
            <person name="Aerts A."/>
            <person name="Ahren D."/>
            <person name="Brun A."/>
            <person name="Danchin E.G.J."/>
            <person name="Duchaussoy F."/>
            <person name="Gibon J."/>
            <person name="Kohler A."/>
            <person name="Lindquist E."/>
            <person name="Pereda V."/>
            <person name="Salamov A."/>
            <person name="Shapiro H.J."/>
            <person name="Wuyts J."/>
            <person name="Blaudez D."/>
            <person name="Buee M."/>
            <person name="Brokstein P."/>
            <person name="Canbaeck B."/>
            <person name="Cohen D."/>
            <person name="Courty P.E."/>
            <person name="Coutinho P.M."/>
            <person name="Delaruelle C."/>
            <person name="Detter J.C."/>
            <person name="Deveau A."/>
            <person name="DiFazio S."/>
            <person name="Duplessis S."/>
            <person name="Fraissinet-Tachet L."/>
            <person name="Lucic E."/>
            <person name="Frey-Klett P."/>
            <person name="Fourrey C."/>
            <person name="Feussner I."/>
            <person name="Gay G."/>
            <person name="Grimwood J."/>
            <person name="Hoegger P.J."/>
            <person name="Jain P."/>
            <person name="Kilaru S."/>
            <person name="Labbe J."/>
            <person name="Lin Y.C."/>
            <person name="Legue V."/>
            <person name="Le Tacon F."/>
            <person name="Marmeisse R."/>
            <person name="Melayah D."/>
            <person name="Montanini B."/>
            <person name="Muratet M."/>
            <person name="Nehls U."/>
            <person name="Niculita-Hirzel H."/>
            <person name="Oudot-Le Secq M.P."/>
            <person name="Peter M."/>
            <person name="Quesneville H."/>
            <person name="Rajashekar B."/>
            <person name="Reich M."/>
            <person name="Rouhier N."/>
            <person name="Schmutz J."/>
            <person name="Yin T."/>
            <person name="Chalot M."/>
            <person name="Henrissat B."/>
            <person name="Kuees U."/>
            <person name="Lucas S."/>
            <person name="Van de Peer Y."/>
            <person name="Podila G.K."/>
            <person name="Polle A."/>
            <person name="Pukkila P.J."/>
            <person name="Richardson P.M."/>
            <person name="Rouze P."/>
            <person name="Sanders I.R."/>
            <person name="Stajich J.E."/>
            <person name="Tunlid A."/>
            <person name="Tuskan G."/>
            <person name="Grigoriev I.V."/>
        </authorList>
    </citation>
    <scope>NUCLEOTIDE SEQUENCE [LARGE SCALE GENOMIC DNA]</scope>
    <source>
        <strain evidence="3">S238N-H82 / ATCC MYA-4686</strain>
    </source>
</reference>
<dbReference type="GeneID" id="6076216"/>
<proteinExistence type="predicted"/>
<dbReference type="RefSeq" id="XP_001880956.1">
    <property type="nucleotide sequence ID" value="XM_001880921.1"/>
</dbReference>
<dbReference type="OrthoDB" id="3236720at2759"/>
<sequence length="218" mass="23570">MQGKLLNLLAVAISVLSILPSSFCSPVASERAPLWNLSKRLDGPPSNNFVSLSNWRGIPSLQGFDDFNGISNFDGSKNGQVVVQEKQVVCKTQRVEIIQQQLVILREMAKRIITEQICEVETQTIVLSQFHNGVKDFKKDLARKSNRAVGYDANIASHLIRLVNSDGSLNSGSFGFQGTDVGNATIVPTGSNWNNATSPESVQAAEQAAQAALNATKV</sequence>
<name>B0DAD5_LACBS</name>
<accession>B0DAD5</accession>
<dbReference type="EMBL" id="DS547101">
    <property type="protein sequence ID" value="EDR08731.1"/>
    <property type="molecule type" value="Genomic_DNA"/>
</dbReference>
<protein>
    <submittedName>
        <fullName evidence="2">Predicted protein</fullName>
    </submittedName>
</protein>
<organism evidence="3">
    <name type="scientific">Laccaria bicolor (strain S238N-H82 / ATCC MYA-4686)</name>
    <name type="common">Bicoloured deceiver</name>
    <name type="synonym">Laccaria laccata var. bicolor</name>
    <dbReference type="NCBI Taxonomy" id="486041"/>
    <lineage>
        <taxon>Eukaryota</taxon>
        <taxon>Fungi</taxon>
        <taxon>Dikarya</taxon>
        <taxon>Basidiomycota</taxon>
        <taxon>Agaricomycotina</taxon>
        <taxon>Agaricomycetes</taxon>
        <taxon>Agaricomycetidae</taxon>
        <taxon>Agaricales</taxon>
        <taxon>Agaricineae</taxon>
        <taxon>Hydnangiaceae</taxon>
        <taxon>Laccaria</taxon>
    </lineage>
</organism>
<dbReference type="InParanoid" id="B0DAD5"/>
<evidence type="ECO:0000256" key="1">
    <source>
        <dbReference type="SAM" id="SignalP"/>
    </source>
</evidence>
<dbReference type="HOGENOM" id="CLU_094663_0_0_1"/>
<dbReference type="AlphaFoldDB" id="B0DAD5"/>
<gene>
    <name evidence="2" type="ORF">LACBIDRAFT_327007</name>
</gene>
<feature type="chain" id="PRO_5002748571" evidence="1">
    <location>
        <begin position="25"/>
        <end position="218"/>
    </location>
</feature>
<keyword evidence="1" id="KW-0732">Signal</keyword>